<dbReference type="Proteomes" id="UP000095283">
    <property type="component" value="Unplaced"/>
</dbReference>
<feature type="domain" description="C2H2-type" evidence="2">
    <location>
        <begin position="267"/>
        <end position="290"/>
    </location>
</feature>
<accession>A0A1I7XP24</accession>
<feature type="region of interest" description="Disordered" evidence="1">
    <location>
        <begin position="506"/>
        <end position="535"/>
    </location>
</feature>
<name>A0A1I7XP24_HETBA</name>
<evidence type="ECO:0000256" key="1">
    <source>
        <dbReference type="SAM" id="MobiDB-lite"/>
    </source>
</evidence>
<protein>
    <submittedName>
        <fullName evidence="4">C2H2-type domain-containing protein</fullName>
    </submittedName>
</protein>
<keyword evidence="3" id="KW-1185">Reference proteome</keyword>
<feature type="region of interest" description="Disordered" evidence="1">
    <location>
        <begin position="383"/>
        <end position="438"/>
    </location>
</feature>
<evidence type="ECO:0000313" key="4">
    <source>
        <dbReference type="WBParaSite" id="Hba_19491"/>
    </source>
</evidence>
<organism evidence="3 4">
    <name type="scientific">Heterorhabditis bacteriophora</name>
    <name type="common">Entomopathogenic nematode worm</name>
    <dbReference type="NCBI Taxonomy" id="37862"/>
    <lineage>
        <taxon>Eukaryota</taxon>
        <taxon>Metazoa</taxon>
        <taxon>Ecdysozoa</taxon>
        <taxon>Nematoda</taxon>
        <taxon>Chromadorea</taxon>
        <taxon>Rhabditida</taxon>
        <taxon>Rhabditina</taxon>
        <taxon>Rhabditomorpha</taxon>
        <taxon>Strongyloidea</taxon>
        <taxon>Heterorhabditidae</taxon>
        <taxon>Heterorhabditis</taxon>
    </lineage>
</organism>
<proteinExistence type="predicted"/>
<sequence>MSDDEGGRLLIDDIHDVSGSTDNIIFTPVAFSFENSSDEGKIGTSTKKLPVSGQSRLTPANSICGTTQSLPENMDSDLVVSENLVGDQSKEEGELEDDDVDVLVNTEDTSRRNSVRQKYVKNGIALNYTKFRSDNTKKRKENEGDRNDGTTSAAKTEGISAKKHKPSVRDRGTCVHSRAIQSDVDDSLFDMEVGSSALVEMTVVCKLDCNNSVCSALQLHCFERIISANALYVVAKWKDQELSGILTDGQPPAFNTYMKKRKSMHTCPFDSCQHRYEKGAELDYHKVSAHGKRAVMSESICCQTDFSLFNPKSVYTDVEGLETYAMQRENVEELVKTATSSSLTIEVKKEQDVDLRSPGGFSDISDDGGAPQLQKLLVLDGNATTKDNRPSSLPVAAATPAAQPSSFQPISGDRPRTHANRASPSVVHPFSSSTIPVSISSSPRGSGFMSTAYPHQVIHFPSPISASVRTAPSPARLVADQHKISHKSNDVCTSSADSASTSAASGVVSASKTMPSPANSVQRAFGMPMMQQSGT</sequence>
<dbReference type="PROSITE" id="PS00028">
    <property type="entry name" value="ZINC_FINGER_C2H2_1"/>
    <property type="match status" value="1"/>
</dbReference>
<reference evidence="4" key="1">
    <citation type="submission" date="2016-11" db="UniProtKB">
        <authorList>
            <consortium name="WormBaseParasite"/>
        </authorList>
    </citation>
    <scope>IDENTIFICATION</scope>
</reference>
<feature type="compositionally biased region" description="Basic and acidic residues" evidence="1">
    <location>
        <begin position="131"/>
        <end position="148"/>
    </location>
</feature>
<dbReference type="AlphaFoldDB" id="A0A1I7XP24"/>
<evidence type="ECO:0000313" key="3">
    <source>
        <dbReference type="Proteomes" id="UP000095283"/>
    </source>
</evidence>
<dbReference type="InterPro" id="IPR013087">
    <property type="entry name" value="Znf_C2H2_type"/>
</dbReference>
<feature type="region of interest" description="Disordered" evidence="1">
    <location>
        <begin position="131"/>
        <end position="172"/>
    </location>
</feature>
<evidence type="ECO:0000259" key="2">
    <source>
        <dbReference type="PROSITE" id="PS00028"/>
    </source>
</evidence>
<dbReference type="WBParaSite" id="Hba_19491">
    <property type="protein sequence ID" value="Hba_19491"/>
    <property type="gene ID" value="Hba_19491"/>
</dbReference>
<feature type="compositionally biased region" description="Polar residues" evidence="1">
    <location>
        <begin position="512"/>
        <end position="522"/>
    </location>
</feature>